<keyword evidence="1" id="KW-0472">Membrane</keyword>
<evidence type="ECO:0000313" key="3">
    <source>
        <dbReference type="Proteomes" id="UP001519344"/>
    </source>
</evidence>
<evidence type="ECO:0000256" key="1">
    <source>
        <dbReference type="SAM" id="Phobius"/>
    </source>
</evidence>
<dbReference type="RefSeq" id="WP_209855699.1">
    <property type="nucleotide sequence ID" value="NZ_JAGGKV010000001.1"/>
</dbReference>
<keyword evidence="3" id="KW-1185">Reference proteome</keyword>
<sequence length="62" mass="7070">MIVIVVMVVVMMNMTMVVMMIMMLVMVINIMIRSVIDKEIRAIIVMMGRITSSIPAFAEYTN</sequence>
<gene>
    <name evidence="2" type="ORF">J2Z65_000367</name>
</gene>
<name>A0ABS4HRD3_9BACL</name>
<dbReference type="Proteomes" id="UP001519344">
    <property type="component" value="Unassembled WGS sequence"/>
</dbReference>
<comment type="caution">
    <text evidence="2">The sequence shown here is derived from an EMBL/GenBank/DDBJ whole genome shotgun (WGS) entry which is preliminary data.</text>
</comment>
<dbReference type="EMBL" id="JAGGKV010000001">
    <property type="protein sequence ID" value="MBP1961173.1"/>
    <property type="molecule type" value="Genomic_DNA"/>
</dbReference>
<reference evidence="2 3" key="1">
    <citation type="submission" date="2021-03" db="EMBL/GenBank/DDBJ databases">
        <title>Genomic Encyclopedia of Type Strains, Phase IV (KMG-IV): sequencing the most valuable type-strain genomes for metagenomic binning, comparative biology and taxonomic classification.</title>
        <authorList>
            <person name="Goeker M."/>
        </authorList>
    </citation>
    <scope>NUCLEOTIDE SEQUENCE [LARGE SCALE GENOMIC DNA]</scope>
    <source>
        <strain evidence="2 3">DSM 24950</strain>
    </source>
</reference>
<evidence type="ECO:0000313" key="2">
    <source>
        <dbReference type="EMBL" id="MBP1961173.1"/>
    </source>
</evidence>
<keyword evidence="1" id="KW-0812">Transmembrane</keyword>
<proteinExistence type="predicted"/>
<organism evidence="2 3">
    <name type="scientific">Paenibacillus aceris</name>
    <dbReference type="NCBI Taxonomy" id="869555"/>
    <lineage>
        <taxon>Bacteria</taxon>
        <taxon>Bacillati</taxon>
        <taxon>Bacillota</taxon>
        <taxon>Bacilli</taxon>
        <taxon>Bacillales</taxon>
        <taxon>Paenibacillaceae</taxon>
        <taxon>Paenibacillus</taxon>
    </lineage>
</organism>
<protein>
    <submittedName>
        <fullName evidence="2">ABC-type bacteriocin/lantibiotic exporter with double-glycine peptidase domain</fullName>
    </submittedName>
</protein>
<accession>A0ABS4HRD3</accession>
<keyword evidence="1" id="KW-1133">Transmembrane helix</keyword>
<feature type="transmembrane region" description="Helical" evidence="1">
    <location>
        <begin position="6"/>
        <end position="28"/>
    </location>
</feature>